<keyword evidence="1" id="KW-0732">Signal</keyword>
<gene>
    <name evidence="3" type="ORF">PI23P_09120</name>
</gene>
<dbReference type="GO" id="GO:0006508">
    <property type="term" value="P:proteolysis"/>
    <property type="evidence" value="ECO:0007669"/>
    <property type="project" value="InterPro"/>
</dbReference>
<dbReference type="EMBL" id="AAOG01000002">
    <property type="protein sequence ID" value="EAR12776.1"/>
    <property type="molecule type" value="Genomic_DNA"/>
</dbReference>
<dbReference type="PROSITE" id="PS00141">
    <property type="entry name" value="ASP_PROTEASE"/>
    <property type="match status" value="1"/>
</dbReference>
<dbReference type="SMART" id="SM00228">
    <property type="entry name" value="PDZ"/>
    <property type="match status" value="1"/>
</dbReference>
<evidence type="ECO:0000259" key="2">
    <source>
        <dbReference type="SMART" id="SM00228"/>
    </source>
</evidence>
<dbReference type="Gene3D" id="2.30.42.10">
    <property type="match status" value="1"/>
</dbReference>
<dbReference type="OrthoDB" id="3521766at2"/>
<name>A4C033_9FLAO</name>
<comment type="caution">
    <text evidence="3">The sequence shown here is derived from an EMBL/GenBank/DDBJ whole genome shotgun (WGS) entry which is preliminary data.</text>
</comment>
<dbReference type="Gene3D" id="2.40.70.10">
    <property type="entry name" value="Acid Proteases"/>
    <property type="match status" value="1"/>
</dbReference>
<reference evidence="3 4" key="1">
    <citation type="submission" date="2006-02" db="EMBL/GenBank/DDBJ databases">
        <authorList>
            <person name="Murray A."/>
            <person name="Staley J."/>
            <person name="Ferriera S."/>
            <person name="Johnson J."/>
            <person name="Kravitz S."/>
            <person name="Halpern A."/>
            <person name="Remington K."/>
            <person name="Beeson K."/>
            <person name="Tran B."/>
            <person name="Rogers Y.-H."/>
            <person name="Friedman R."/>
            <person name="Venter J.C."/>
        </authorList>
    </citation>
    <scope>NUCLEOTIDE SEQUENCE [LARGE SCALE GENOMIC DNA]</scope>
    <source>
        <strain evidence="3 4">23-P</strain>
    </source>
</reference>
<dbReference type="InterPro" id="IPR036034">
    <property type="entry name" value="PDZ_sf"/>
</dbReference>
<keyword evidence="4" id="KW-1185">Reference proteome</keyword>
<feature type="chain" id="PRO_5002666964" description="PDZ domain-containing protein" evidence="1">
    <location>
        <begin position="28"/>
        <end position="452"/>
    </location>
</feature>
<protein>
    <recommendedName>
        <fullName evidence="2">PDZ domain-containing protein</fullName>
    </recommendedName>
</protein>
<dbReference type="HOGENOM" id="CLU_039603_0_0_10"/>
<dbReference type="Pfam" id="PF17820">
    <property type="entry name" value="PDZ_6"/>
    <property type="match status" value="1"/>
</dbReference>
<dbReference type="SUPFAM" id="SSF50156">
    <property type="entry name" value="PDZ domain-like"/>
    <property type="match status" value="1"/>
</dbReference>
<feature type="signal peptide" evidence="1">
    <location>
        <begin position="1"/>
        <end position="27"/>
    </location>
</feature>
<dbReference type="Proteomes" id="UP000003053">
    <property type="component" value="Unassembled WGS sequence"/>
</dbReference>
<sequence>MRKNNGLHNKMFLFLAISFITTFCTNAQNGFHFEEESQKKQRVSFQLINNLIVIPVTINGQKLSFILDTGVTKTIIFNLSQHDSISLLNTKKITLRGLGDGEPVTAILSKKNKMGVRGLLANNQSIYVILKDFFDVSSKMGTTIHGVIGYNLLRNFVVKINYKTKKIDFYNPDSYTYKKCRKCEVLPIEFYRKKPFVNVAVQLDTVGTKLTRVKMLIDSGGSDAIWLFENSKSEIKTPKRFFNDFLGEGLSGFIFGKRSRIPKLKIGRFQINNSTVSFLDSLSTLNARKFKNRNGSIGGYILKRFTVWLDYPNKQIMLKKNSFFRAGFNYNMSGLDVAYSGKQLIMQENIKSTTGVYNGKLESNNTIFFAPNFIYVFKPTYKVKGVAKNSVGDKAGLKAGDLILEINRKPAYAYKLSDIVGMLQERENKKIRIKIERGGEILSFQFRLEKRI</sequence>
<dbReference type="InterPro" id="IPR041489">
    <property type="entry name" value="PDZ_6"/>
</dbReference>
<evidence type="ECO:0000256" key="1">
    <source>
        <dbReference type="SAM" id="SignalP"/>
    </source>
</evidence>
<feature type="domain" description="PDZ" evidence="2">
    <location>
        <begin position="370"/>
        <end position="439"/>
    </location>
</feature>
<evidence type="ECO:0000313" key="4">
    <source>
        <dbReference type="Proteomes" id="UP000003053"/>
    </source>
</evidence>
<evidence type="ECO:0000313" key="3">
    <source>
        <dbReference type="EMBL" id="EAR12776.1"/>
    </source>
</evidence>
<dbReference type="GO" id="GO:0004190">
    <property type="term" value="F:aspartic-type endopeptidase activity"/>
    <property type="evidence" value="ECO:0007669"/>
    <property type="project" value="InterPro"/>
</dbReference>
<proteinExistence type="predicted"/>
<organism evidence="3 4">
    <name type="scientific">Polaribacter irgensii 23-P</name>
    <dbReference type="NCBI Taxonomy" id="313594"/>
    <lineage>
        <taxon>Bacteria</taxon>
        <taxon>Pseudomonadati</taxon>
        <taxon>Bacteroidota</taxon>
        <taxon>Flavobacteriia</taxon>
        <taxon>Flavobacteriales</taxon>
        <taxon>Flavobacteriaceae</taxon>
    </lineage>
</organism>
<dbReference type="InterPro" id="IPR001478">
    <property type="entry name" value="PDZ"/>
</dbReference>
<accession>A4C033</accession>
<dbReference type="eggNOG" id="COG0793">
    <property type="taxonomic scope" value="Bacteria"/>
</dbReference>
<dbReference type="InterPro" id="IPR001969">
    <property type="entry name" value="Aspartic_peptidase_AS"/>
</dbReference>
<dbReference type="SUPFAM" id="SSF50630">
    <property type="entry name" value="Acid proteases"/>
    <property type="match status" value="1"/>
</dbReference>
<dbReference type="RefSeq" id="WP_004570444.1">
    <property type="nucleotide sequence ID" value="NZ_CH724148.1"/>
</dbReference>
<dbReference type="InterPro" id="IPR021109">
    <property type="entry name" value="Peptidase_aspartic_dom_sf"/>
</dbReference>
<dbReference type="STRING" id="313594.PI23P_09120"/>
<dbReference type="Pfam" id="PF13650">
    <property type="entry name" value="Asp_protease_2"/>
    <property type="match status" value="1"/>
</dbReference>
<dbReference type="AlphaFoldDB" id="A4C033"/>